<proteinExistence type="predicted"/>
<dbReference type="InterPro" id="IPR036397">
    <property type="entry name" value="RNaseH_sf"/>
</dbReference>
<name>A0A7T8JVV5_CALRO</name>
<dbReference type="OrthoDB" id="9996331at2759"/>
<evidence type="ECO:0000313" key="2">
    <source>
        <dbReference type="Proteomes" id="UP000595437"/>
    </source>
</evidence>
<dbReference type="Proteomes" id="UP000595437">
    <property type="component" value="Chromosome 15"/>
</dbReference>
<dbReference type="EMBL" id="CP045904">
    <property type="protein sequence ID" value="QQP36414.1"/>
    <property type="molecule type" value="Genomic_DNA"/>
</dbReference>
<sequence>MIRATVSKAVKELNIMSYKRNQAHLLTGKMQEVRLGSSKGLLRREKILTVDCSRNCQNDRWLAQTKREVPKTFKTMSPASVMTSSSTSSRLARISTTDVYLGVLKKVVKPWMDEKASGDVYNGSYLFQQDSAPVHKAKNTQETLLTNSPDLNPLDNNMQVGNLPACLKSLQERFEAIIDAEGGHIE</sequence>
<protein>
    <submittedName>
        <fullName evidence="1">Transposable element tcb1 transposase</fullName>
    </submittedName>
</protein>
<dbReference type="GO" id="GO:0003676">
    <property type="term" value="F:nucleic acid binding"/>
    <property type="evidence" value="ECO:0007669"/>
    <property type="project" value="InterPro"/>
</dbReference>
<accession>A0A7T8JVV5</accession>
<organism evidence="1 2">
    <name type="scientific">Caligus rogercresseyi</name>
    <name type="common">Sea louse</name>
    <dbReference type="NCBI Taxonomy" id="217165"/>
    <lineage>
        <taxon>Eukaryota</taxon>
        <taxon>Metazoa</taxon>
        <taxon>Ecdysozoa</taxon>
        <taxon>Arthropoda</taxon>
        <taxon>Crustacea</taxon>
        <taxon>Multicrustacea</taxon>
        <taxon>Hexanauplia</taxon>
        <taxon>Copepoda</taxon>
        <taxon>Siphonostomatoida</taxon>
        <taxon>Caligidae</taxon>
        <taxon>Caligus</taxon>
    </lineage>
</organism>
<keyword evidence="2" id="KW-1185">Reference proteome</keyword>
<reference evidence="2" key="1">
    <citation type="submission" date="2021-01" db="EMBL/GenBank/DDBJ databases">
        <title>Caligus Genome Assembly.</title>
        <authorList>
            <person name="Gallardo-Escarate C."/>
        </authorList>
    </citation>
    <scope>NUCLEOTIDE SEQUENCE [LARGE SCALE GENOMIC DNA]</scope>
</reference>
<gene>
    <name evidence="1" type="ORF">FKW44_021505</name>
</gene>
<evidence type="ECO:0000313" key="1">
    <source>
        <dbReference type="EMBL" id="QQP36414.1"/>
    </source>
</evidence>
<dbReference type="Gene3D" id="3.30.420.10">
    <property type="entry name" value="Ribonuclease H-like superfamily/Ribonuclease H"/>
    <property type="match status" value="1"/>
</dbReference>
<dbReference type="AlphaFoldDB" id="A0A7T8JVV5"/>